<reference evidence="5" key="4">
    <citation type="journal article" date="2019" name="Int. J. Syst. Evol. Microbiol.">
        <title>The Global Catalogue of Microorganisms (GCM) 10K type strain sequencing project: providing services to taxonomists for standard genome sequencing and annotation.</title>
        <authorList>
            <consortium name="The Broad Institute Genomics Platform"/>
            <consortium name="The Broad Institute Genome Sequencing Center for Infectious Disease"/>
            <person name="Wu L."/>
            <person name="Ma J."/>
        </authorList>
    </citation>
    <scope>NUCLEOTIDE SEQUENCE [LARGE SCALE GENOMIC DNA]</scope>
    <source>
        <strain evidence="5">CGMCC 1.12707</strain>
    </source>
</reference>
<keyword evidence="5" id="KW-1185">Reference proteome</keyword>
<reference evidence="2" key="5">
    <citation type="submission" date="2024-05" db="EMBL/GenBank/DDBJ databases">
        <authorList>
            <person name="Sun Q."/>
            <person name="Zhou Y."/>
        </authorList>
    </citation>
    <scope>NUCLEOTIDE SEQUENCE</scope>
    <source>
        <strain evidence="2">CGMCC 1.12707</strain>
    </source>
</reference>
<dbReference type="InterPro" id="IPR046111">
    <property type="entry name" value="DUF6048"/>
</dbReference>
<evidence type="ECO:0000256" key="1">
    <source>
        <dbReference type="SAM" id="SignalP"/>
    </source>
</evidence>
<feature type="signal peptide" evidence="1">
    <location>
        <begin position="1"/>
        <end position="20"/>
    </location>
</feature>
<sequence length="234" mass="26199">MVRQLLLSFLLTSAINFAFGQENKLDSKQVSDSTKVSVTDSIPAKKYHDIFIGVDLFNPIVSAFTDKKGATAFLSYQLNNKWHLVAEVGYEKNNFNEINWNVDVDGIFGKIGGNWFITQDVENQSNGIYIGGRVAYAKYSQTINSYPIRDLQSNIVVGYDSRPKVDVSSFWVEAVVGGRVEIFKNFYGELSLHPSVYIGGKKDDNIDPLVIPGYGKTKGPFNLPVFWGISYKIK</sequence>
<proteinExistence type="predicted"/>
<evidence type="ECO:0000313" key="4">
    <source>
        <dbReference type="Proteomes" id="UP000184120"/>
    </source>
</evidence>
<reference evidence="4" key="3">
    <citation type="submission" date="2016-11" db="EMBL/GenBank/DDBJ databases">
        <authorList>
            <person name="Varghese N."/>
            <person name="Submissions S."/>
        </authorList>
    </citation>
    <scope>NUCLEOTIDE SEQUENCE [LARGE SCALE GENOMIC DNA]</scope>
    <source>
        <strain evidence="4">DSM 27989</strain>
    </source>
</reference>
<dbReference type="OrthoDB" id="1431221at2"/>
<keyword evidence="1" id="KW-0732">Signal</keyword>
<accession>A0A1M6Y761</accession>
<dbReference type="EMBL" id="FRBH01000006">
    <property type="protein sequence ID" value="SHL14031.1"/>
    <property type="molecule type" value="Genomic_DNA"/>
</dbReference>
<gene>
    <name evidence="2" type="ORF">GCM10010984_08660</name>
    <name evidence="3" type="ORF">SAMN05443634_106117</name>
</gene>
<reference evidence="2" key="1">
    <citation type="journal article" date="2014" name="Int. J. Syst. Evol. Microbiol.">
        <title>Complete genome of a new Firmicutes species belonging to the dominant human colonic microbiota ('Ruminococcus bicirculans') reveals two chromosomes and a selective capacity to utilize plant glucans.</title>
        <authorList>
            <consortium name="NISC Comparative Sequencing Program"/>
            <person name="Wegmann U."/>
            <person name="Louis P."/>
            <person name="Goesmann A."/>
            <person name="Henrissat B."/>
            <person name="Duncan S.H."/>
            <person name="Flint H.J."/>
        </authorList>
    </citation>
    <scope>NUCLEOTIDE SEQUENCE</scope>
    <source>
        <strain evidence="2">CGMCC 1.12707</strain>
    </source>
</reference>
<evidence type="ECO:0000313" key="2">
    <source>
        <dbReference type="EMBL" id="GGE93304.1"/>
    </source>
</evidence>
<dbReference type="Pfam" id="PF19515">
    <property type="entry name" value="DUF6048"/>
    <property type="match status" value="1"/>
</dbReference>
<evidence type="ECO:0000313" key="5">
    <source>
        <dbReference type="Proteomes" id="UP000650994"/>
    </source>
</evidence>
<dbReference type="RefSeq" id="WP_143147279.1">
    <property type="nucleotide sequence ID" value="NZ_BMFL01000005.1"/>
</dbReference>
<organism evidence="3 4">
    <name type="scientific">Chishuiella changwenlii</name>
    <dbReference type="NCBI Taxonomy" id="1434701"/>
    <lineage>
        <taxon>Bacteria</taxon>
        <taxon>Pseudomonadati</taxon>
        <taxon>Bacteroidota</taxon>
        <taxon>Flavobacteriia</taxon>
        <taxon>Flavobacteriales</taxon>
        <taxon>Weeksellaceae</taxon>
        <taxon>Chishuiella</taxon>
    </lineage>
</organism>
<dbReference type="STRING" id="1434701.SAMN05443634_106117"/>
<feature type="chain" id="PRO_5012635873" description="Outer membrane protein beta-barrel domain-containing protein" evidence="1">
    <location>
        <begin position="21"/>
        <end position="234"/>
    </location>
</feature>
<evidence type="ECO:0008006" key="6">
    <source>
        <dbReference type="Google" id="ProtNLM"/>
    </source>
</evidence>
<dbReference type="Proteomes" id="UP000650994">
    <property type="component" value="Unassembled WGS sequence"/>
</dbReference>
<reference evidence="3" key="2">
    <citation type="submission" date="2016-11" db="EMBL/GenBank/DDBJ databases">
        <authorList>
            <person name="Jaros S."/>
            <person name="Januszkiewicz K."/>
            <person name="Wedrychowicz H."/>
        </authorList>
    </citation>
    <scope>NUCLEOTIDE SEQUENCE [LARGE SCALE GENOMIC DNA]</scope>
    <source>
        <strain evidence="3">DSM 27989</strain>
    </source>
</reference>
<evidence type="ECO:0000313" key="3">
    <source>
        <dbReference type="EMBL" id="SHL14031.1"/>
    </source>
</evidence>
<dbReference type="EMBL" id="BMFL01000005">
    <property type="protein sequence ID" value="GGE93304.1"/>
    <property type="molecule type" value="Genomic_DNA"/>
</dbReference>
<protein>
    <recommendedName>
        <fullName evidence="6">Outer membrane protein beta-barrel domain-containing protein</fullName>
    </recommendedName>
</protein>
<name>A0A1M6Y761_9FLAO</name>
<dbReference type="SUPFAM" id="SSF56935">
    <property type="entry name" value="Porins"/>
    <property type="match status" value="1"/>
</dbReference>
<dbReference type="AlphaFoldDB" id="A0A1M6Y761"/>
<dbReference type="Proteomes" id="UP000184120">
    <property type="component" value="Unassembled WGS sequence"/>
</dbReference>